<proteinExistence type="predicted"/>
<dbReference type="AlphaFoldDB" id="A0A8A2VHC9"/>
<dbReference type="EMBL" id="CP071462">
    <property type="protein sequence ID" value="QSW99815.1"/>
    <property type="molecule type" value="Genomic_DNA"/>
</dbReference>
<name>A0A8A2VHC9_9EURY</name>
<dbReference type="GeneID" id="63186099"/>
<reference evidence="1 2" key="1">
    <citation type="submission" date="2021-03" db="EMBL/GenBank/DDBJ databases">
        <title>Haloterrigena longa sp. nov. and Haloterrigena limicola sp. nov., extremely halophilic archaea isolated from a salt lake.</title>
        <authorList>
            <person name="Henglin C."/>
        </authorList>
    </citation>
    <scope>NUCLEOTIDE SEQUENCE [LARGE SCALE GENOMIC DNA]</scope>
    <source>
        <strain evidence="1 2">KZCA68</strain>
    </source>
</reference>
<accession>A0A8A2VHC9</accession>
<keyword evidence="2" id="KW-1185">Reference proteome</keyword>
<protein>
    <submittedName>
        <fullName evidence="1">Uncharacterized protein</fullName>
    </submittedName>
</protein>
<gene>
    <name evidence="1" type="ORF">J0X25_02300</name>
</gene>
<sequence length="50" mass="5176">MAITSKQKAVVACTGCSAILPAEVLEDGAFTPIGSEDECACGASTFRRLR</sequence>
<organism evidence="1 2">
    <name type="scientific">Haloterrigena alkaliphila</name>
    <dbReference type="NCBI Taxonomy" id="2816475"/>
    <lineage>
        <taxon>Archaea</taxon>
        <taxon>Methanobacteriati</taxon>
        <taxon>Methanobacteriota</taxon>
        <taxon>Stenosarchaea group</taxon>
        <taxon>Halobacteria</taxon>
        <taxon>Halobacteriales</taxon>
        <taxon>Natrialbaceae</taxon>
        <taxon>Haloterrigena</taxon>
    </lineage>
</organism>
<dbReference type="RefSeq" id="WP_207289421.1">
    <property type="nucleotide sequence ID" value="NZ_CP071462.1"/>
</dbReference>
<evidence type="ECO:0000313" key="2">
    <source>
        <dbReference type="Proteomes" id="UP000663203"/>
    </source>
</evidence>
<evidence type="ECO:0000313" key="1">
    <source>
        <dbReference type="EMBL" id="QSW99815.1"/>
    </source>
</evidence>
<dbReference type="Proteomes" id="UP000663203">
    <property type="component" value="Chromosome"/>
</dbReference>
<dbReference type="KEGG" id="hakz:J0X25_02300"/>